<dbReference type="AlphaFoldDB" id="A0A0U9I9I6"/>
<dbReference type="GO" id="GO:0005524">
    <property type="term" value="F:ATP binding"/>
    <property type="evidence" value="ECO:0007669"/>
    <property type="project" value="UniProtKB-KW"/>
</dbReference>
<proteinExistence type="predicted"/>
<gene>
    <name evidence="5" type="ORF">TAGGR_1799</name>
</gene>
<sequence>MEKEIILETRGIKKSFMVGKGREITVLEDINLRIYSGDFVSILGQSGAGKSTLLRIIAGLVEPTEGEVLYRGKPLKKSNAKIAVVFQSFALFPWFTVLENVKVGLVGQGLDEEQIKEKALKAIDLVGLDGFEDAYPRELSGGMRQRVGIARALAVEPEVLLMDEPFSALDVLTADNLRGDIIDLWRDGKMPTKSIILVTHNIEEAVSMSSRAVVLSHNPGKIKAEIPIEMPYPRDKNSRDFKFLLDKIYTVLIKSPEEIPFLLAAGRYQFLPHAKVGAIAGLIELVHDKGGRVDIYALSSELSMEVDDIFPLIEASAILDFGEIKEGDFILTEKGKKWAEADTLEKKEIFKDSVLQNVQLIKQIMQVLSTISKHRVSEEFFIDILKNHFTPEESWNQLETAIDWGRYAELFVYDYDAGELYLEAPETIDM</sequence>
<keyword evidence="1" id="KW-0813">Transport</keyword>
<dbReference type="InterPro" id="IPR017871">
    <property type="entry name" value="ABC_transporter-like_CS"/>
</dbReference>
<evidence type="ECO:0000259" key="4">
    <source>
        <dbReference type="PROSITE" id="PS50893"/>
    </source>
</evidence>
<dbReference type="Pfam" id="PF00005">
    <property type="entry name" value="ABC_tran"/>
    <property type="match status" value="1"/>
</dbReference>
<feature type="domain" description="ABC transporter" evidence="4">
    <location>
        <begin position="7"/>
        <end position="242"/>
    </location>
</feature>
<dbReference type="CDD" id="cd03293">
    <property type="entry name" value="ABC_NrtD_SsuB_transporters"/>
    <property type="match status" value="1"/>
</dbReference>
<dbReference type="RefSeq" id="WP_059176048.1">
    <property type="nucleotide sequence ID" value="NZ_BCNO01000001.1"/>
</dbReference>
<dbReference type="Gene3D" id="3.40.50.300">
    <property type="entry name" value="P-loop containing nucleotide triphosphate hydrolases"/>
    <property type="match status" value="1"/>
</dbReference>
<dbReference type="InterPro" id="IPR027417">
    <property type="entry name" value="P-loop_NTPase"/>
</dbReference>
<evidence type="ECO:0000313" key="6">
    <source>
        <dbReference type="Proteomes" id="UP000054976"/>
    </source>
</evidence>
<dbReference type="GO" id="GO:0016887">
    <property type="term" value="F:ATP hydrolysis activity"/>
    <property type="evidence" value="ECO:0007669"/>
    <property type="project" value="InterPro"/>
</dbReference>
<dbReference type="InterPro" id="IPR050166">
    <property type="entry name" value="ABC_transporter_ATP-bind"/>
</dbReference>
<evidence type="ECO:0000256" key="1">
    <source>
        <dbReference type="ARBA" id="ARBA00022448"/>
    </source>
</evidence>
<dbReference type="SUPFAM" id="SSF52540">
    <property type="entry name" value="P-loop containing nucleoside triphosphate hydrolases"/>
    <property type="match status" value="1"/>
</dbReference>
<dbReference type="InterPro" id="IPR003439">
    <property type="entry name" value="ABC_transporter-like_ATP-bd"/>
</dbReference>
<reference evidence="6" key="1">
    <citation type="submission" date="2016-01" db="EMBL/GenBank/DDBJ databases">
        <title>Draft genome sequence of Thermodesulfovibrio aggregans strain TGE-P1.</title>
        <authorList>
            <person name="Sekiguchi Y."/>
            <person name="Ohashi A."/>
            <person name="Matsuura N."/>
            <person name="Tourlousse M.D."/>
        </authorList>
    </citation>
    <scope>NUCLEOTIDE SEQUENCE [LARGE SCALE GENOMIC DNA]</scope>
    <source>
        <strain evidence="6">TGE-P1</strain>
    </source>
</reference>
<dbReference type="InterPro" id="IPR018632">
    <property type="entry name" value="AAA-associated_dom_C"/>
</dbReference>
<dbReference type="PANTHER" id="PTHR42788">
    <property type="entry name" value="TAURINE IMPORT ATP-BINDING PROTEIN-RELATED"/>
    <property type="match status" value="1"/>
</dbReference>
<evidence type="ECO:0000313" key="5">
    <source>
        <dbReference type="EMBL" id="GAQ94614.1"/>
    </source>
</evidence>
<comment type="caution">
    <text evidence="5">The sequence shown here is derived from an EMBL/GenBank/DDBJ whole genome shotgun (WGS) entry which is preliminary data.</text>
</comment>
<keyword evidence="6" id="KW-1185">Reference proteome</keyword>
<name>A0A0U9I9I6_9BACT</name>
<protein>
    <submittedName>
        <fullName evidence="5">NitT/TauT family transport system ATP-binding protein</fullName>
    </submittedName>
</protein>
<accession>A0A0U9I9I6</accession>
<keyword evidence="3 5" id="KW-0067">ATP-binding</keyword>
<dbReference type="OrthoDB" id="9809450at2"/>
<dbReference type="Proteomes" id="UP000054976">
    <property type="component" value="Unassembled WGS sequence"/>
</dbReference>
<dbReference type="InterPro" id="IPR003593">
    <property type="entry name" value="AAA+_ATPase"/>
</dbReference>
<evidence type="ECO:0000256" key="2">
    <source>
        <dbReference type="ARBA" id="ARBA00022741"/>
    </source>
</evidence>
<dbReference type="PANTHER" id="PTHR42788:SF13">
    <property type="entry name" value="ALIPHATIC SULFONATES IMPORT ATP-BINDING PROTEIN SSUB"/>
    <property type="match status" value="1"/>
</dbReference>
<evidence type="ECO:0000256" key="3">
    <source>
        <dbReference type="ARBA" id="ARBA00022840"/>
    </source>
</evidence>
<keyword evidence="2" id="KW-0547">Nucleotide-binding</keyword>
<dbReference type="PROSITE" id="PS50893">
    <property type="entry name" value="ABC_TRANSPORTER_2"/>
    <property type="match status" value="1"/>
</dbReference>
<dbReference type="SMART" id="SM00382">
    <property type="entry name" value="AAA"/>
    <property type="match status" value="1"/>
</dbReference>
<dbReference type="EMBL" id="BCNO01000001">
    <property type="protein sequence ID" value="GAQ94614.1"/>
    <property type="molecule type" value="Genomic_DNA"/>
</dbReference>
<organism evidence="5 6">
    <name type="scientific">Thermodesulfovibrio aggregans</name>
    <dbReference type="NCBI Taxonomy" id="86166"/>
    <lineage>
        <taxon>Bacteria</taxon>
        <taxon>Pseudomonadati</taxon>
        <taxon>Nitrospirota</taxon>
        <taxon>Thermodesulfovibrionia</taxon>
        <taxon>Thermodesulfovibrionales</taxon>
        <taxon>Thermodesulfovibrionaceae</taxon>
        <taxon>Thermodesulfovibrio</taxon>
    </lineage>
</organism>
<dbReference type="PROSITE" id="PS00211">
    <property type="entry name" value="ABC_TRANSPORTER_1"/>
    <property type="match status" value="1"/>
</dbReference>
<dbReference type="STRING" id="86166.TAGGR_1799"/>
<dbReference type="Pfam" id="PF09821">
    <property type="entry name" value="AAA_assoc_C"/>
    <property type="match status" value="1"/>
</dbReference>